<dbReference type="EMBL" id="ML991792">
    <property type="protein sequence ID" value="KAF2235264.1"/>
    <property type="molecule type" value="Genomic_DNA"/>
</dbReference>
<accession>A0A6A6HAU5</accession>
<protein>
    <submittedName>
        <fullName evidence="2">Uncharacterized protein</fullName>
    </submittedName>
</protein>
<dbReference type="AlphaFoldDB" id="A0A6A6HAU5"/>
<proteinExistence type="predicted"/>
<reference evidence="2" key="1">
    <citation type="journal article" date="2020" name="Stud. Mycol.">
        <title>101 Dothideomycetes genomes: a test case for predicting lifestyles and emergence of pathogens.</title>
        <authorList>
            <person name="Haridas S."/>
            <person name="Albert R."/>
            <person name="Binder M."/>
            <person name="Bloem J."/>
            <person name="Labutti K."/>
            <person name="Salamov A."/>
            <person name="Andreopoulos B."/>
            <person name="Baker S."/>
            <person name="Barry K."/>
            <person name="Bills G."/>
            <person name="Bluhm B."/>
            <person name="Cannon C."/>
            <person name="Castanera R."/>
            <person name="Culley D."/>
            <person name="Daum C."/>
            <person name="Ezra D."/>
            <person name="Gonzalez J."/>
            <person name="Henrissat B."/>
            <person name="Kuo A."/>
            <person name="Liang C."/>
            <person name="Lipzen A."/>
            <person name="Lutzoni F."/>
            <person name="Magnuson J."/>
            <person name="Mondo S."/>
            <person name="Nolan M."/>
            <person name="Ohm R."/>
            <person name="Pangilinan J."/>
            <person name="Park H.-J."/>
            <person name="Ramirez L."/>
            <person name="Alfaro M."/>
            <person name="Sun H."/>
            <person name="Tritt A."/>
            <person name="Yoshinaga Y."/>
            <person name="Zwiers L.-H."/>
            <person name="Turgeon B."/>
            <person name="Goodwin S."/>
            <person name="Spatafora J."/>
            <person name="Crous P."/>
            <person name="Grigoriev I."/>
        </authorList>
    </citation>
    <scope>NUCLEOTIDE SEQUENCE</scope>
    <source>
        <strain evidence="2">Tuck. ex Michener</strain>
    </source>
</reference>
<dbReference type="Proteomes" id="UP000800092">
    <property type="component" value="Unassembled WGS sequence"/>
</dbReference>
<feature type="compositionally biased region" description="Basic and acidic residues" evidence="1">
    <location>
        <begin position="14"/>
        <end position="25"/>
    </location>
</feature>
<sequence length="183" mass="20072">MGSSSNVPPPQLDVKTESNSEDQQRLDALINWPHGLDTFPKDPGPSKTENNPEDGVPISSKPGDSGTVDKSNNDKQLRSDQDEEYYTSDSKNLEGGLPLTKVTPSFISMNRAGRKATVDLGEGSSNTWDSSLIDVRVHSTTSKSSQRRRGRAAQPNAEWIGSVDQNESFESRACRELDIQYSD</sequence>
<feature type="region of interest" description="Disordered" evidence="1">
    <location>
        <begin position="138"/>
        <end position="158"/>
    </location>
</feature>
<organism evidence="2 3">
    <name type="scientific">Viridothelium virens</name>
    <name type="common">Speckled blister lichen</name>
    <name type="synonym">Trypethelium virens</name>
    <dbReference type="NCBI Taxonomy" id="1048519"/>
    <lineage>
        <taxon>Eukaryota</taxon>
        <taxon>Fungi</taxon>
        <taxon>Dikarya</taxon>
        <taxon>Ascomycota</taxon>
        <taxon>Pezizomycotina</taxon>
        <taxon>Dothideomycetes</taxon>
        <taxon>Dothideomycetes incertae sedis</taxon>
        <taxon>Trypetheliales</taxon>
        <taxon>Trypetheliaceae</taxon>
        <taxon>Viridothelium</taxon>
    </lineage>
</organism>
<keyword evidence="3" id="KW-1185">Reference proteome</keyword>
<feature type="compositionally biased region" description="Basic and acidic residues" evidence="1">
    <location>
        <begin position="71"/>
        <end position="80"/>
    </location>
</feature>
<evidence type="ECO:0000256" key="1">
    <source>
        <dbReference type="SAM" id="MobiDB-lite"/>
    </source>
</evidence>
<evidence type="ECO:0000313" key="2">
    <source>
        <dbReference type="EMBL" id="KAF2235264.1"/>
    </source>
</evidence>
<evidence type="ECO:0000313" key="3">
    <source>
        <dbReference type="Proteomes" id="UP000800092"/>
    </source>
</evidence>
<gene>
    <name evidence="2" type="ORF">EV356DRAFT_575923</name>
</gene>
<name>A0A6A6HAU5_VIRVR</name>
<feature type="region of interest" description="Disordered" evidence="1">
    <location>
        <begin position="1"/>
        <end position="99"/>
    </location>
</feature>